<proteinExistence type="predicted"/>
<dbReference type="AlphaFoldDB" id="A0A923KSG5"/>
<dbReference type="Pfam" id="PF03646">
    <property type="entry name" value="FlaG"/>
    <property type="match status" value="1"/>
</dbReference>
<sequence>MIMDIRSIGSSVQSGQLISEKVNISSDAQRVGNTSGLPGTANTKTESGTAPDLSQVTKAVADINKSMQSFSQDLQFSVDKDSDKVVVKIIDQQTKQVLRQIPSEEALEISKSLDKLQGLLIKQQA</sequence>
<gene>
    <name evidence="2" type="ORF">H8K47_06000</name>
</gene>
<comment type="caution">
    <text evidence="2">The sequence shown here is derived from an EMBL/GenBank/DDBJ whole genome shotgun (WGS) entry which is preliminary data.</text>
</comment>
<dbReference type="SUPFAM" id="SSF160214">
    <property type="entry name" value="FlaG-like"/>
    <property type="match status" value="1"/>
</dbReference>
<protein>
    <submittedName>
        <fullName evidence="2">Flagellar protein FlaG</fullName>
    </submittedName>
</protein>
<evidence type="ECO:0000313" key="2">
    <source>
        <dbReference type="EMBL" id="MBC3934909.1"/>
    </source>
</evidence>
<evidence type="ECO:0000313" key="3">
    <source>
        <dbReference type="Proteomes" id="UP000612361"/>
    </source>
</evidence>
<dbReference type="InterPro" id="IPR035924">
    <property type="entry name" value="FlaG-like_sf"/>
</dbReference>
<dbReference type="PANTHER" id="PTHR37166">
    <property type="entry name" value="PROTEIN FLAG"/>
    <property type="match status" value="1"/>
</dbReference>
<dbReference type="PANTHER" id="PTHR37166:SF1">
    <property type="entry name" value="PROTEIN FLAG"/>
    <property type="match status" value="1"/>
</dbReference>
<feature type="region of interest" description="Disordered" evidence="1">
    <location>
        <begin position="28"/>
        <end position="52"/>
    </location>
</feature>
<dbReference type="InterPro" id="IPR005186">
    <property type="entry name" value="FlaG"/>
</dbReference>
<keyword evidence="2" id="KW-0966">Cell projection</keyword>
<dbReference type="Gene3D" id="3.30.160.170">
    <property type="entry name" value="FlaG-like"/>
    <property type="match status" value="1"/>
</dbReference>
<evidence type="ECO:0000256" key="1">
    <source>
        <dbReference type="SAM" id="MobiDB-lite"/>
    </source>
</evidence>
<name>A0A923KSG5_9BURK</name>
<keyword evidence="3" id="KW-1185">Reference proteome</keyword>
<dbReference type="EMBL" id="JACOGG010000005">
    <property type="protein sequence ID" value="MBC3934909.1"/>
    <property type="molecule type" value="Genomic_DNA"/>
</dbReference>
<reference evidence="2" key="1">
    <citation type="submission" date="2020-08" db="EMBL/GenBank/DDBJ databases">
        <title>Novel species isolated from subtropical streams in China.</title>
        <authorList>
            <person name="Lu H."/>
        </authorList>
    </citation>
    <scope>NUCLEOTIDE SEQUENCE</scope>
    <source>
        <strain evidence="2">CY7W</strain>
    </source>
</reference>
<keyword evidence="2" id="KW-0282">Flagellum</keyword>
<keyword evidence="2" id="KW-0969">Cilium</keyword>
<organism evidence="2 3">
    <name type="scientific">Undibacterium rugosum</name>
    <dbReference type="NCBI Taxonomy" id="2762291"/>
    <lineage>
        <taxon>Bacteria</taxon>
        <taxon>Pseudomonadati</taxon>
        <taxon>Pseudomonadota</taxon>
        <taxon>Betaproteobacteria</taxon>
        <taxon>Burkholderiales</taxon>
        <taxon>Oxalobacteraceae</taxon>
        <taxon>Undibacterium</taxon>
    </lineage>
</organism>
<dbReference type="Proteomes" id="UP000612361">
    <property type="component" value="Unassembled WGS sequence"/>
</dbReference>
<accession>A0A923KSG5</accession>